<dbReference type="Pfam" id="PF13061">
    <property type="entry name" value="DUF3923"/>
    <property type="match status" value="1"/>
</dbReference>
<feature type="transmembrane region" description="Helical" evidence="1">
    <location>
        <begin position="39"/>
        <end position="63"/>
    </location>
</feature>
<reference evidence="2 3" key="1">
    <citation type="submission" date="2023-06" db="EMBL/GenBank/DDBJ databases">
        <title>A potential novel species of Streptococcus isolated from human milk sample.</title>
        <authorList>
            <person name="Nguyen H.V."/>
            <person name="Trinh A.T.V."/>
            <person name="Hoang A.T.L."/>
            <person name="Bui L.N.H."/>
            <person name="Tran Q.T.L."/>
            <person name="Trinh T."/>
        </authorList>
    </citation>
    <scope>NUCLEOTIDE SEQUENCE [LARGE SCALE GENOMIC DNA]</scope>
    <source>
        <strain evidence="2 3">VTCC 12812</strain>
    </source>
</reference>
<evidence type="ECO:0000256" key="1">
    <source>
        <dbReference type="SAM" id="Phobius"/>
    </source>
</evidence>
<evidence type="ECO:0000313" key="2">
    <source>
        <dbReference type="EMBL" id="MDL5043744.1"/>
    </source>
</evidence>
<keyword evidence="1" id="KW-0812">Transmembrane</keyword>
<comment type="caution">
    <text evidence="2">The sequence shown here is derived from an EMBL/GenBank/DDBJ whole genome shotgun (WGS) entry which is preliminary data.</text>
</comment>
<keyword evidence="1" id="KW-1133">Transmembrane helix</keyword>
<sequence length="73" mass="8181">MLVWRIVTVVELLVFAILVAFILLRPADATGVDNSLTMQLISLGLIAFLYLLFLIGQVIWYIILKTKKSSTSL</sequence>
<proteinExistence type="predicted"/>
<name>A0ABT7LSX4_9STRE</name>
<accession>A0ABT7LSX4</accession>
<keyword evidence="1" id="KW-0472">Membrane</keyword>
<dbReference type="Proteomes" id="UP001529255">
    <property type="component" value="Unassembled WGS sequence"/>
</dbReference>
<dbReference type="EMBL" id="JASUZV010000008">
    <property type="protein sequence ID" value="MDL5043744.1"/>
    <property type="molecule type" value="Genomic_DNA"/>
</dbReference>
<dbReference type="RefSeq" id="WP_285956031.1">
    <property type="nucleotide sequence ID" value="NZ_JASUZV010000008.1"/>
</dbReference>
<keyword evidence="3" id="KW-1185">Reference proteome</keyword>
<organism evidence="2 3">
    <name type="scientific">Streptococcus raffinosi</name>
    <dbReference type="NCBI Taxonomy" id="3053355"/>
    <lineage>
        <taxon>Bacteria</taxon>
        <taxon>Bacillati</taxon>
        <taxon>Bacillota</taxon>
        <taxon>Bacilli</taxon>
        <taxon>Lactobacillales</taxon>
        <taxon>Streptococcaceae</taxon>
        <taxon>Streptococcus</taxon>
    </lineage>
</organism>
<gene>
    <name evidence="2" type="ORF">QRD39_06410</name>
</gene>
<protein>
    <submittedName>
        <fullName evidence="2">DUF3923 family protein</fullName>
    </submittedName>
</protein>
<dbReference type="InterPro" id="IPR025037">
    <property type="entry name" value="DUF3923"/>
</dbReference>
<evidence type="ECO:0000313" key="3">
    <source>
        <dbReference type="Proteomes" id="UP001529255"/>
    </source>
</evidence>